<accession>A0A8T2PS60</accession>
<protein>
    <submittedName>
        <fullName evidence="1">Uncharacterized protein</fullName>
    </submittedName>
</protein>
<sequence>MPLPKSSLSRVRPITSVMENDSYCQKPMQSAAETLENASILSESSSQEGHRLWIGNIDPKITE</sequence>
<evidence type="ECO:0000313" key="2">
    <source>
        <dbReference type="Proteomes" id="UP000824540"/>
    </source>
</evidence>
<evidence type="ECO:0000313" key="1">
    <source>
        <dbReference type="EMBL" id="KAG9354190.1"/>
    </source>
</evidence>
<keyword evidence="2" id="KW-1185">Reference proteome</keyword>
<gene>
    <name evidence="1" type="ORF">JZ751_012314</name>
</gene>
<dbReference type="OrthoDB" id="6730379at2759"/>
<name>A0A8T2PS60_9TELE</name>
<comment type="caution">
    <text evidence="1">The sequence shown here is derived from an EMBL/GenBank/DDBJ whole genome shotgun (WGS) entry which is preliminary data.</text>
</comment>
<dbReference type="Proteomes" id="UP000824540">
    <property type="component" value="Unassembled WGS sequence"/>
</dbReference>
<reference evidence="1" key="1">
    <citation type="thesis" date="2021" institute="BYU ScholarsArchive" country="Provo, UT, USA">
        <title>Applications of and Algorithms for Genome Assembly and Genomic Analyses with an Emphasis on Marine Teleosts.</title>
        <authorList>
            <person name="Pickett B.D."/>
        </authorList>
    </citation>
    <scope>NUCLEOTIDE SEQUENCE</scope>
    <source>
        <strain evidence="1">HI-2016</strain>
    </source>
</reference>
<dbReference type="EMBL" id="JAFBMS010000003">
    <property type="protein sequence ID" value="KAG9354190.1"/>
    <property type="molecule type" value="Genomic_DNA"/>
</dbReference>
<organism evidence="1 2">
    <name type="scientific">Albula glossodonta</name>
    <name type="common">roundjaw bonefish</name>
    <dbReference type="NCBI Taxonomy" id="121402"/>
    <lineage>
        <taxon>Eukaryota</taxon>
        <taxon>Metazoa</taxon>
        <taxon>Chordata</taxon>
        <taxon>Craniata</taxon>
        <taxon>Vertebrata</taxon>
        <taxon>Euteleostomi</taxon>
        <taxon>Actinopterygii</taxon>
        <taxon>Neopterygii</taxon>
        <taxon>Teleostei</taxon>
        <taxon>Albuliformes</taxon>
        <taxon>Albulidae</taxon>
        <taxon>Albula</taxon>
    </lineage>
</organism>
<proteinExistence type="predicted"/>
<dbReference type="AlphaFoldDB" id="A0A8T2PS60"/>